<dbReference type="Gene3D" id="1.20.1630.10">
    <property type="entry name" value="Formate dehydrogenase/DMSO reductase domain"/>
    <property type="match status" value="1"/>
</dbReference>
<dbReference type="EMBL" id="CP073767">
    <property type="protein sequence ID" value="UWZ59685.1"/>
    <property type="molecule type" value="Genomic_DNA"/>
</dbReference>
<keyword evidence="3" id="KW-1003">Cell membrane</keyword>
<evidence type="ECO:0000256" key="4">
    <source>
        <dbReference type="ARBA" id="ARBA00022692"/>
    </source>
</evidence>
<reference evidence="8" key="1">
    <citation type="submission" date="2021-04" db="EMBL/GenBank/DDBJ databases">
        <title>Dactylosporangium aurantiacum NRRL B-8018 full assembly.</title>
        <authorList>
            <person name="Hartkoorn R.C."/>
            <person name="Beaudoing E."/>
            <person name="Hot D."/>
        </authorList>
    </citation>
    <scope>NUCLEOTIDE SEQUENCE</scope>
    <source>
        <strain evidence="8">NRRL B-8018</strain>
    </source>
</reference>
<comment type="similarity">
    <text evidence="2">Belongs to the NrfD family.</text>
</comment>
<evidence type="ECO:0000256" key="1">
    <source>
        <dbReference type="ARBA" id="ARBA00004651"/>
    </source>
</evidence>
<keyword evidence="9" id="KW-1185">Reference proteome</keyword>
<sequence>MVPKAEFRSYYGLPVLNQPTWKAPDIAGYLFLGGLAGASSGLAAAAELTARPDLARAARIGAVGALAGSLYGLIHDLGRPARFVNMLRVFKVTSPMSVGSWLLAAYGPQATLAAASAVTGRLPMLGRAAGIGAGVLGVGVATYTAALISDTAVPVWHDGRRELPYLFAGSAAASAGGLGLLAAPLSQAGPASRIAVAGTLVEVLAAKVMQRCLGPVAEPLKDGPSGRLLRWGERLGVTGAVLGATAGRRSRLAAGVAGAALLVGSACTRFGLFRAGQKSAADPRYTVRPQREHLELRTDQRP</sequence>
<dbReference type="PANTHER" id="PTHR34856:SF2">
    <property type="entry name" value="PROTEIN NRFD"/>
    <property type="match status" value="1"/>
</dbReference>
<dbReference type="PANTHER" id="PTHR34856">
    <property type="entry name" value="PROTEIN NRFD"/>
    <property type="match status" value="1"/>
</dbReference>
<evidence type="ECO:0000313" key="8">
    <source>
        <dbReference type="EMBL" id="UWZ59685.1"/>
    </source>
</evidence>
<dbReference type="InterPro" id="IPR005614">
    <property type="entry name" value="NrfD-like"/>
</dbReference>
<keyword evidence="6 7" id="KW-0472">Membrane</keyword>
<name>A0A9Q9IUJ9_9ACTN</name>
<feature type="transmembrane region" description="Helical" evidence="7">
    <location>
        <begin position="125"/>
        <end position="145"/>
    </location>
</feature>
<keyword evidence="4 7" id="KW-0812">Transmembrane</keyword>
<feature type="transmembrane region" description="Helical" evidence="7">
    <location>
        <begin position="165"/>
        <end position="183"/>
    </location>
</feature>
<comment type="subcellular location">
    <subcellularLocation>
        <location evidence="1">Cell membrane</location>
        <topology evidence="1">Multi-pass membrane protein</topology>
    </subcellularLocation>
</comment>
<feature type="transmembrane region" description="Helical" evidence="7">
    <location>
        <begin position="57"/>
        <end position="78"/>
    </location>
</feature>
<keyword evidence="5 7" id="KW-1133">Transmembrane helix</keyword>
<dbReference type="AlphaFoldDB" id="A0A9Q9IUJ9"/>
<organism evidence="8 9">
    <name type="scientific">Dactylosporangium aurantiacum</name>
    <dbReference type="NCBI Taxonomy" id="35754"/>
    <lineage>
        <taxon>Bacteria</taxon>
        <taxon>Bacillati</taxon>
        <taxon>Actinomycetota</taxon>
        <taxon>Actinomycetes</taxon>
        <taxon>Micromonosporales</taxon>
        <taxon>Micromonosporaceae</taxon>
        <taxon>Dactylosporangium</taxon>
    </lineage>
</organism>
<evidence type="ECO:0000256" key="5">
    <source>
        <dbReference type="ARBA" id="ARBA00022989"/>
    </source>
</evidence>
<evidence type="ECO:0000313" key="9">
    <source>
        <dbReference type="Proteomes" id="UP001058003"/>
    </source>
</evidence>
<dbReference type="Proteomes" id="UP001058003">
    <property type="component" value="Chromosome"/>
</dbReference>
<dbReference type="Pfam" id="PF03916">
    <property type="entry name" value="NrfD"/>
    <property type="match status" value="1"/>
</dbReference>
<evidence type="ECO:0000256" key="7">
    <source>
        <dbReference type="SAM" id="Phobius"/>
    </source>
</evidence>
<evidence type="ECO:0000256" key="2">
    <source>
        <dbReference type="ARBA" id="ARBA00008929"/>
    </source>
</evidence>
<dbReference type="KEGG" id="daur:Daura_22095"/>
<protein>
    <submittedName>
        <fullName evidence="8">Polysulfide reductase NrfD</fullName>
    </submittedName>
</protein>
<dbReference type="GO" id="GO:0005886">
    <property type="term" value="C:plasma membrane"/>
    <property type="evidence" value="ECO:0007669"/>
    <property type="project" value="UniProtKB-SubCell"/>
</dbReference>
<feature type="transmembrane region" description="Helical" evidence="7">
    <location>
        <begin position="98"/>
        <end position="118"/>
    </location>
</feature>
<accession>A0A9Q9IUJ9</accession>
<evidence type="ECO:0000256" key="6">
    <source>
        <dbReference type="ARBA" id="ARBA00023136"/>
    </source>
</evidence>
<dbReference type="InterPro" id="IPR052049">
    <property type="entry name" value="Electron_transfer_protein"/>
</dbReference>
<gene>
    <name evidence="8" type="primary">nrfD</name>
    <name evidence="8" type="ORF">Daura_22095</name>
</gene>
<proteinExistence type="inferred from homology"/>
<evidence type="ECO:0000256" key="3">
    <source>
        <dbReference type="ARBA" id="ARBA00022475"/>
    </source>
</evidence>
<feature type="transmembrane region" description="Helical" evidence="7">
    <location>
        <begin position="26"/>
        <end position="45"/>
    </location>
</feature>
<dbReference type="OrthoDB" id="112837at2"/>